<gene>
    <name evidence="1" type="ORF">POCTA_138.1.T0580145</name>
</gene>
<sequence length="154" mass="18641">MNNRTIFYKRELQRQSLFVLLDLYFDFNAEQIVIQPTPLGKIIIIDLMQFLLIFRLFQEQYHNLFQMLRTRPYLMKGSYKIYPKGKKEQYIGIIKGDFICQKYLIFENGKTGKNHKLQTNQEKSRLVIIYYCQPYNKLLYSIQVLKFNISDIYP</sequence>
<dbReference type="EMBL" id="CAJJDP010000057">
    <property type="protein sequence ID" value="CAD8171460.1"/>
    <property type="molecule type" value="Genomic_DNA"/>
</dbReference>
<evidence type="ECO:0000313" key="1">
    <source>
        <dbReference type="EMBL" id="CAD8171460.1"/>
    </source>
</evidence>
<proteinExistence type="predicted"/>
<keyword evidence="2" id="KW-1185">Reference proteome</keyword>
<organism evidence="1 2">
    <name type="scientific">Paramecium octaurelia</name>
    <dbReference type="NCBI Taxonomy" id="43137"/>
    <lineage>
        <taxon>Eukaryota</taxon>
        <taxon>Sar</taxon>
        <taxon>Alveolata</taxon>
        <taxon>Ciliophora</taxon>
        <taxon>Intramacronucleata</taxon>
        <taxon>Oligohymenophorea</taxon>
        <taxon>Peniculida</taxon>
        <taxon>Parameciidae</taxon>
        <taxon>Paramecium</taxon>
    </lineage>
</organism>
<comment type="caution">
    <text evidence="1">The sequence shown here is derived from an EMBL/GenBank/DDBJ whole genome shotgun (WGS) entry which is preliminary data.</text>
</comment>
<evidence type="ECO:0000313" key="2">
    <source>
        <dbReference type="Proteomes" id="UP000683925"/>
    </source>
</evidence>
<name>A0A8S1V276_PAROT</name>
<protein>
    <submittedName>
        <fullName evidence="1">Uncharacterized protein</fullName>
    </submittedName>
</protein>
<dbReference type="AlphaFoldDB" id="A0A8S1V276"/>
<reference evidence="1" key="1">
    <citation type="submission" date="2021-01" db="EMBL/GenBank/DDBJ databases">
        <authorList>
            <consortium name="Genoscope - CEA"/>
            <person name="William W."/>
        </authorList>
    </citation>
    <scope>NUCLEOTIDE SEQUENCE</scope>
</reference>
<dbReference type="Proteomes" id="UP000683925">
    <property type="component" value="Unassembled WGS sequence"/>
</dbReference>
<accession>A0A8S1V276</accession>